<accession>A0A540MSA5</accession>
<protein>
    <recommendedName>
        <fullName evidence="3">Ig-like domain-containing protein</fullName>
    </recommendedName>
</protein>
<evidence type="ECO:0000313" key="1">
    <source>
        <dbReference type="EMBL" id="TQE01240.1"/>
    </source>
</evidence>
<keyword evidence="2" id="KW-1185">Reference proteome</keyword>
<name>A0A540MSA5_MALBA</name>
<evidence type="ECO:0000313" key="2">
    <source>
        <dbReference type="Proteomes" id="UP000315295"/>
    </source>
</evidence>
<reference evidence="1 2" key="1">
    <citation type="journal article" date="2019" name="G3 (Bethesda)">
        <title>Sequencing of a Wild Apple (Malus baccata) Genome Unravels the Differences Between Cultivated and Wild Apple Species Regarding Disease Resistance and Cold Tolerance.</title>
        <authorList>
            <person name="Chen X."/>
        </authorList>
    </citation>
    <scope>NUCLEOTIDE SEQUENCE [LARGE SCALE GENOMIC DNA]</scope>
    <source>
        <strain evidence="2">cv. Shandingzi</strain>
        <tissue evidence="1">Leaves</tissue>
    </source>
</reference>
<comment type="caution">
    <text evidence="1">The sequence shown here is derived from an EMBL/GenBank/DDBJ whole genome shotgun (WGS) entry which is preliminary data.</text>
</comment>
<dbReference type="AlphaFoldDB" id="A0A540MSA5"/>
<dbReference type="EMBL" id="VIEB01000199">
    <property type="protein sequence ID" value="TQE01240.1"/>
    <property type="molecule type" value="Genomic_DNA"/>
</dbReference>
<dbReference type="PANTHER" id="PTHR34630">
    <property type="entry name" value="OS11G0677101 PROTEIN"/>
    <property type="match status" value="1"/>
</dbReference>
<organism evidence="1 2">
    <name type="scientific">Malus baccata</name>
    <name type="common">Siberian crab apple</name>
    <name type="synonym">Pyrus baccata</name>
    <dbReference type="NCBI Taxonomy" id="106549"/>
    <lineage>
        <taxon>Eukaryota</taxon>
        <taxon>Viridiplantae</taxon>
        <taxon>Streptophyta</taxon>
        <taxon>Embryophyta</taxon>
        <taxon>Tracheophyta</taxon>
        <taxon>Spermatophyta</taxon>
        <taxon>Magnoliopsida</taxon>
        <taxon>eudicotyledons</taxon>
        <taxon>Gunneridae</taxon>
        <taxon>Pentapetalae</taxon>
        <taxon>rosids</taxon>
        <taxon>fabids</taxon>
        <taxon>Rosales</taxon>
        <taxon>Rosaceae</taxon>
        <taxon>Amygdaloideae</taxon>
        <taxon>Maleae</taxon>
        <taxon>Malus</taxon>
    </lineage>
</organism>
<dbReference type="PANTHER" id="PTHR34630:SF98">
    <property type="entry name" value="LEUCINE-RICH REPEAT DOMAIN, L DOMAIN-CONTAINING PROTEIN"/>
    <property type="match status" value="1"/>
</dbReference>
<sequence>MLPNSNRLQSLTLWRCSSLLSFPTNGLPTTLTSLRIQNCKKLEFLSREMMAKLTSLQSLYLVQSCDSLRSFPLGIFPNLSSLTIGDCENLESLSAEGGADENLSHLNSLDINGCRNLVSFPDGGLRTPNLTSLKVMRCENLKLLPDRMHTPNRPSRFLDIWSSKCGVICTMGFASQPTIIWDRPSKQTEAFSGMGIARACLSSTISDRRKQGSGGDVAQ</sequence>
<proteinExistence type="predicted"/>
<dbReference type="InterPro" id="IPR032675">
    <property type="entry name" value="LRR_dom_sf"/>
</dbReference>
<dbReference type="Proteomes" id="UP000315295">
    <property type="component" value="Unassembled WGS sequence"/>
</dbReference>
<evidence type="ECO:0008006" key="3">
    <source>
        <dbReference type="Google" id="ProtNLM"/>
    </source>
</evidence>
<dbReference type="Gene3D" id="3.80.10.10">
    <property type="entry name" value="Ribonuclease Inhibitor"/>
    <property type="match status" value="1"/>
</dbReference>
<dbReference type="SUPFAM" id="SSF52058">
    <property type="entry name" value="L domain-like"/>
    <property type="match status" value="1"/>
</dbReference>
<gene>
    <name evidence="1" type="ORF">C1H46_013147</name>
</gene>